<dbReference type="PANTHER" id="PTHR46494">
    <property type="entry name" value="CORA FAMILY METAL ION TRANSPORTER (EUROFUNG)"/>
    <property type="match status" value="1"/>
</dbReference>
<dbReference type="STRING" id="368408.Tpen_1484"/>
<dbReference type="HOGENOM" id="CLU_007127_0_0_2"/>
<evidence type="ECO:0000256" key="5">
    <source>
        <dbReference type="ARBA" id="ARBA00022692"/>
    </source>
</evidence>
<protein>
    <submittedName>
        <fullName evidence="13">Mg2+ transporter protein, CorA family protein</fullName>
    </submittedName>
</protein>
<evidence type="ECO:0000256" key="8">
    <source>
        <dbReference type="ARBA" id="ARBA00023065"/>
    </source>
</evidence>
<evidence type="ECO:0000256" key="6">
    <source>
        <dbReference type="ARBA" id="ARBA00022842"/>
    </source>
</evidence>
<dbReference type="InterPro" id="IPR045863">
    <property type="entry name" value="CorA_TM1_TM2"/>
</dbReference>
<dbReference type="EnsemblBacteria" id="ABL78881">
    <property type="protein sequence ID" value="ABL78881"/>
    <property type="gene ID" value="Tpen_1484"/>
</dbReference>
<dbReference type="KEGG" id="tpe:Tpen_1484"/>
<evidence type="ECO:0000256" key="7">
    <source>
        <dbReference type="ARBA" id="ARBA00022989"/>
    </source>
</evidence>
<comment type="subcellular location">
    <subcellularLocation>
        <location evidence="1">Cell membrane</location>
        <topology evidence="1">Multi-pass membrane protein</topology>
    </subcellularLocation>
</comment>
<comment type="function">
    <text evidence="11">Mediates influx of magnesium ions. Alternates between open and closed states. Activated by low cytoplasmic Mg(2+) levels. Inactive when cytoplasmic Mg(2+) levels are high.</text>
</comment>
<comment type="catalytic activity">
    <reaction evidence="10">
        <text>Mg(2+)(in) = Mg(2+)(out)</text>
        <dbReference type="Rhea" id="RHEA:29827"/>
        <dbReference type="ChEBI" id="CHEBI:18420"/>
    </reaction>
</comment>
<dbReference type="InterPro" id="IPR002523">
    <property type="entry name" value="MgTranspt_CorA/ZnTranspt_ZntB"/>
</dbReference>
<comment type="similarity">
    <text evidence="2">Belongs to the CorA metal ion transporter (MIT) (TC 1.A.35) family.</text>
</comment>
<feature type="transmembrane region" description="Helical" evidence="12">
    <location>
        <begin position="247"/>
        <end position="267"/>
    </location>
</feature>
<evidence type="ECO:0000256" key="1">
    <source>
        <dbReference type="ARBA" id="ARBA00004651"/>
    </source>
</evidence>
<keyword evidence="14" id="KW-1185">Reference proteome</keyword>
<keyword evidence="4" id="KW-1003">Cell membrane</keyword>
<dbReference type="FunFam" id="1.20.58.340:FF:000004">
    <property type="entry name" value="Magnesium transport protein CorA"/>
    <property type="match status" value="1"/>
</dbReference>
<dbReference type="SUPFAM" id="SSF143865">
    <property type="entry name" value="CorA soluble domain-like"/>
    <property type="match status" value="1"/>
</dbReference>
<dbReference type="Proteomes" id="UP000000641">
    <property type="component" value="Chromosome"/>
</dbReference>
<evidence type="ECO:0000313" key="13">
    <source>
        <dbReference type="EMBL" id="ABL78881.1"/>
    </source>
</evidence>
<organism evidence="13 14">
    <name type="scientific">Thermofilum pendens (strain DSM 2475 / Hrk 5)</name>
    <dbReference type="NCBI Taxonomy" id="368408"/>
    <lineage>
        <taxon>Archaea</taxon>
        <taxon>Thermoproteota</taxon>
        <taxon>Thermoprotei</taxon>
        <taxon>Thermofilales</taxon>
        <taxon>Thermofilaceae</taxon>
        <taxon>Thermofilum</taxon>
    </lineage>
</organism>
<dbReference type="eggNOG" id="arCOG02265">
    <property type="taxonomic scope" value="Archaea"/>
</dbReference>
<proteinExistence type="inferred from homology"/>
<dbReference type="AlphaFoldDB" id="A1S0A1"/>
<keyword evidence="5 12" id="KW-0812">Transmembrane</keyword>
<dbReference type="InterPro" id="IPR045861">
    <property type="entry name" value="CorA_cytoplasmic_dom"/>
</dbReference>
<evidence type="ECO:0000313" key="14">
    <source>
        <dbReference type="Proteomes" id="UP000000641"/>
    </source>
</evidence>
<keyword evidence="3" id="KW-0813">Transport</keyword>
<evidence type="ECO:0000256" key="2">
    <source>
        <dbReference type="ARBA" id="ARBA00009765"/>
    </source>
</evidence>
<dbReference type="GO" id="GO:0005886">
    <property type="term" value="C:plasma membrane"/>
    <property type="evidence" value="ECO:0007669"/>
    <property type="project" value="UniProtKB-SubCell"/>
</dbReference>
<feature type="transmembrane region" description="Helical" evidence="12">
    <location>
        <begin position="217"/>
        <end position="235"/>
    </location>
</feature>
<dbReference type="Gene3D" id="1.20.58.340">
    <property type="entry name" value="Magnesium transport protein CorA, transmembrane region"/>
    <property type="match status" value="2"/>
</dbReference>
<gene>
    <name evidence="13" type="ordered locus">Tpen_1484</name>
</gene>
<dbReference type="GO" id="GO:0015095">
    <property type="term" value="F:magnesium ion transmembrane transporter activity"/>
    <property type="evidence" value="ECO:0007669"/>
    <property type="project" value="TreeGrafter"/>
</dbReference>
<evidence type="ECO:0000256" key="10">
    <source>
        <dbReference type="ARBA" id="ARBA00034269"/>
    </source>
</evidence>
<dbReference type="EMBL" id="CP000505">
    <property type="protein sequence ID" value="ABL78881.1"/>
    <property type="molecule type" value="Genomic_DNA"/>
</dbReference>
<dbReference type="PANTHER" id="PTHR46494:SF1">
    <property type="entry name" value="CORA FAMILY METAL ION TRANSPORTER (EUROFUNG)"/>
    <property type="match status" value="1"/>
</dbReference>
<evidence type="ECO:0000256" key="9">
    <source>
        <dbReference type="ARBA" id="ARBA00023136"/>
    </source>
</evidence>
<dbReference type="GO" id="GO:0000287">
    <property type="term" value="F:magnesium ion binding"/>
    <property type="evidence" value="ECO:0007669"/>
    <property type="project" value="TreeGrafter"/>
</dbReference>
<keyword evidence="7 12" id="KW-1133">Transmembrane helix</keyword>
<dbReference type="Pfam" id="PF01544">
    <property type="entry name" value="CorA"/>
    <property type="match status" value="1"/>
</dbReference>
<evidence type="ECO:0000256" key="4">
    <source>
        <dbReference type="ARBA" id="ARBA00022475"/>
    </source>
</evidence>
<keyword evidence="9 12" id="KW-0472">Membrane</keyword>
<evidence type="ECO:0000256" key="12">
    <source>
        <dbReference type="SAM" id="Phobius"/>
    </source>
</evidence>
<evidence type="ECO:0000256" key="3">
    <source>
        <dbReference type="ARBA" id="ARBA00022448"/>
    </source>
</evidence>
<keyword evidence="8" id="KW-0406">Ion transport</keyword>
<dbReference type="GO" id="GO:0015087">
    <property type="term" value="F:cobalt ion transmembrane transporter activity"/>
    <property type="evidence" value="ECO:0007669"/>
    <property type="project" value="TreeGrafter"/>
</dbReference>
<evidence type="ECO:0000256" key="11">
    <source>
        <dbReference type="ARBA" id="ARBA00045497"/>
    </source>
</evidence>
<sequence>MEVDGRSVADALRELPVDLDVAELVARDAERTRVTAYKDALVVVLGYPGKGRFAALLRGDTVAVAAPRGLLARLREDFEKNSYGCRSSPDAFLALSLLRLIDEYYAYYDALEDEIDGLEDSVAEDPTRVDVARFRRVRGSLVEFRRDLYSLRAAASLLLGEGVYDLSEGAKRLVQEVYEDAVQLLDMVESQKERLADIRDLHLSALSLALNEVMKKLTAINVIALPLLVIAGIYGMNLEIPEARWPYAYPAVLTAMATLTAILAYALRKRGWL</sequence>
<name>A1S0A1_THEPD</name>
<dbReference type="GO" id="GO:0050897">
    <property type="term" value="F:cobalt ion binding"/>
    <property type="evidence" value="ECO:0007669"/>
    <property type="project" value="TreeGrafter"/>
</dbReference>
<accession>A1S0A1</accession>
<dbReference type="SUPFAM" id="SSF144083">
    <property type="entry name" value="Magnesium transport protein CorA, transmembrane region"/>
    <property type="match status" value="1"/>
</dbReference>
<reference evidence="14" key="1">
    <citation type="journal article" date="2008" name="J. Bacteriol.">
        <title>Genome sequence of Thermofilum pendens reveals an exceptional loss of biosynthetic pathways without genome reduction.</title>
        <authorList>
            <person name="Anderson I."/>
            <person name="Rodriguez J."/>
            <person name="Susanti D."/>
            <person name="Porat I."/>
            <person name="Reich C."/>
            <person name="Ulrich L.E."/>
            <person name="Elkins J.G."/>
            <person name="Mavromatis K."/>
            <person name="Lykidis A."/>
            <person name="Kim E."/>
            <person name="Thompson L.S."/>
            <person name="Nolan M."/>
            <person name="Land M."/>
            <person name="Copeland A."/>
            <person name="Lapidus A."/>
            <person name="Lucas S."/>
            <person name="Detter C."/>
            <person name="Zhulin I.B."/>
            <person name="Olsen G.J."/>
            <person name="Whitman W."/>
            <person name="Mukhopadhyay B."/>
            <person name="Bristow J."/>
            <person name="Kyrpides N."/>
        </authorList>
    </citation>
    <scope>NUCLEOTIDE SEQUENCE [LARGE SCALE GENOMIC DNA]</scope>
    <source>
        <strain evidence="14">DSM 2475 / Hrk 5</strain>
    </source>
</reference>
<keyword evidence="6" id="KW-0460">Magnesium</keyword>